<feature type="chain" id="PRO_5017543126" evidence="1">
    <location>
        <begin position="21"/>
        <end position="180"/>
    </location>
</feature>
<feature type="non-terminal residue" evidence="2">
    <location>
        <position position="180"/>
    </location>
</feature>
<name>A0A3E2H189_SCYLI</name>
<dbReference type="OrthoDB" id="3513524at2759"/>
<keyword evidence="3" id="KW-1185">Reference proteome</keyword>
<proteinExistence type="predicted"/>
<keyword evidence="1" id="KW-0732">Signal</keyword>
<protein>
    <submittedName>
        <fullName evidence="2">Uncharacterized protein</fullName>
    </submittedName>
</protein>
<feature type="signal peptide" evidence="1">
    <location>
        <begin position="1"/>
        <end position="20"/>
    </location>
</feature>
<evidence type="ECO:0000313" key="2">
    <source>
        <dbReference type="EMBL" id="RFU27101.1"/>
    </source>
</evidence>
<dbReference type="OMA" id="PCNNAYY"/>
<organism evidence="2 3">
    <name type="scientific">Scytalidium lignicola</name>
    <name type="common">Hyphomycete</name>
    <dbReference type="NCBI Taxonomy" id="5539"/>
    <lineage>
        <taxon>Eukaryota</taxon>
        <taxon>Fungi</taxon>
        <taxon>Dikarya</taxon>
        <taxon>Ascomycota</taxon>
        <taxon>Pezizomycotina</taxon>
        <taxon>Leotiomycetes</taxon>
        <taxon>Leotiomycetes incertae sedis</taxon>
        <taxon>Scytalidium</taxon>
    </lineage>
</organism>
<accession>A0A3E2H189</accession>
<comment type="caution">
    <text evidence="2">The sequence shown here is derived from an EMBL/GenBank/DDBJ whole genome shotgun (WGS) entry which is preliminary data.</text>
</comment>
<evidence type="ECO:0000313" key="3">
    <source>
        <dbReference type="Proteomes" id="UP000258309"/>
    </source>
</evidence>
<dbReference type="AlphaFoldDB" id="A0A3E2H189"/>
<evidence type="ECO:0000256" key="1">
    <source>
        <dbReference type="SAM" id="SignalP"/>
    </source>
</evidence>
<dbReference type="Proteomes" id="UP000258309">
    <property type="component" value="Unassembled WGS sequence"/>
</dbReference>
<feature type="non-terminal residue" evidence="2">
    <location>
        <position position="1"/>
    </location>
</feature>
<gene>
    <name evidence="2" type="ORF">B7463_g9233</name>
</gene>
<dbReference type="EMBL" id="NCSJ02000223">
    <property type="protein sequence ID" value="RFU27101.1"/>
    <property type="molecule type" value="Genomic_DNA"/>
</dbReference>
<reference evidence="2 3" key="1">
    <citation type="submission" date="2018-05" db="EMBL/GenBank/DDBJ databases">
        <title>Draft genome sequence of Scytalidium lignicola DSM 105466, a ubiquitous saprotrophic fungus.</title>
        <authorList>
            <person name="Buettner E."/>
            <person name="Gebauer A.M."/>
            <person name="Hofrichter M."/>
            <person name="Liers C."/>
            <person name="Kellner H."/>
        </authorList>
    </citation>
    <scope>NUCLEOTIDE SEQUENCE [LARGE SCALE GENOMIC DNA]</scope>
    <source>
        <strain evidence="2 3">DSM 105466</strain>
    </source>
</reference>
<sequence>MTFMSKIVLATTAVASIVAAHSVTFVNQDSTARKIVFTATSGGAAIPSIDVAGSGTATQSFPDSWIGNWYSVSEGAQDTPGMLGEVSFDSWQGITFFDVSAIVNPNDHNGVKELYPKNSKSPMSGCQTFPCSNAYNNPDDIATLSTTEQDLVCLIGNLNNPSKRDRPTKFSHDFVDGRVH</sequence>